<accession>A0ABT4YSR8</accession>
<dbReference type="EMBL" id="JAQLOI010000001">
    <property type="protein sequence ID" value="MDB1124251.1"/>
    <property type="molecule type" value="Genomic_DNA"/>
</dbReference>
<dbReference type="Gene3D" id="1.20.1600.10">
    <property type="entry name" value="Outer membrane efflux proteins (OEP)"/>
    <property type="match status" value="1"/>
</dbReference>
<name>A0ABT4YSR8_9VIBR</name>
<feature type="chain" id="PRO_5045329707" description="TolC family protein" evidence="1">
    <location>
        <begin position="30"/>
        <end position="450"/>
    </location>
</feature>
<gene>
    <name evidence="2" type="ORF">PGX00_11540</name>
</gene>
<evidence type="ECO:0000313" key="3">
    <source>
        <dbReference type="Proteomes" id="UP001210678"/>
    </source>
</evidence>
<feature type="signal peptide" evidence="1">
    <location>
        <begin position="1"/>
        <end position="29"/>
    </location>
</feature>
<sequence length="450" mass="51260">MNIFRGSMRINFSIVCCVAAICIGFNALAEEAHNTSLSKKSTYLINFEEVFNLALSSSKEYLALNKEVESKIILKDKEDKYYYPEASINSETTEYWGSPTPDSGETHELILYANSKLYGSGVADRIAASQMALDAGNISLEAQEILVYYTVLTYLTKIELTREYEKSSNELRDEIETYYLKQVNSTNEGVSTKSDAMEAKLSVAEFDESVYSVVSNIEQYFKKLAEETGLDLGLNEEHAEDKIGIDYKRIKPLLMRDVRDITAEELIANNAELQKTQKTLKSSLHTARSTRERFVVEIVTESHLMTNGDSGEHYYGDTDESYVQLNLELDLFNHGLQSDQNSSFKIYEAEKLRFDKQFKLSMDQFKTNVTNYNQQIIKRQKTAEQIEILAGLIENQKEEIYTDKVTYKDIVESIGKLNSAKQTLLNIDLELFDTLYELETLKSAKVLPAL</sequence>
<keyword evidence="3" id="KW-1185">Reference proteome</keyword>
<evidence type="ECO:0000313" key="2">
    <source>
        <dbReference type="EMBL" id="MDB1124251.1"/>
    </source>
</evidence>
<dbReference type="RefSeq" id="WP_272136389.1">
    <property type="nucleotide sequence ID" value="NZ_JAQLOI010000001.1"/>
</dbReference>
<keyword evidence="1" id="KW-0732">Signal</keyword>
<dbReference type="SUPFAM" id="SSF56954">
    <property type="entry name" value="Outer membrane efflux proteins (OEP)"/>
    <property type="match status" value="1"/>
</dbReference>
<comment type="caution">
    <text evidence="2">The sequence shown here is derived from an EMBL/GenBank/DDBJ whole genome shotgun (WGS) entry which is preliminary data.</text>
</comment>
<evidence type="ECO:0008006" key="4">
    <source>
        <dbReference type="Google" id="ProtNLM"/>
    </source>
</evidence>
<organism evidence="2 3">
    <name type="scientific">Vibrio algarum</name>
    <dbReference type="NCBI Taxonomy" id="3020714"/>
    <lineage>
        <taxon>Bacteria</taxon>
        <taxon>Pseudomonadati</taxon>
        <taxon>Pseudomonadota</taxon>
        <taxon>Gammaproteobacteria</taxon>
        <taxon>Vibrionales</taxon>
        <taxon>Vibrionaceae</taxon>
        <taxon>Vibrio</taxon>
    </lineage>
</organism>
<protein>
    <recommendedName>
        <fullName evidence="4">TolC family protein</fullName>
    </recommendedName>
</protein>
<dbReference type="Proteomes" id="UP001210678">
    <property type="component" value="Unassembled WGS sequence"/>
</dbReference>
<reference evidence="2 3" key="1">
    <citation type="submission" date="2023-01" db="EMBL/GenBank/DDBJ databases">
        <title>Vibrio sp. KJ40-1 sp.nov, isolated from marine algae.</title>
        <authorList>
            <person name="Butt M."/>
            <person name="Kim J.M.J."/>
            <person name="Jeon C.O.C."/>
        </authorList>
    </citation>
    <scope>NUCLEOTIDE SEQUENCE [LARGE SCALE GENOMIC DNA]</scope>
    <source>
        <strain evidence="2 3">KJ40-1</strain>
    </source>
</reference>
<proteinExistence type="predicted"/>
<evidence type="ECO:0000256" key="1">
    <source>
        <dbReference type="SAM" id="SignalP"/>
    </source>
</evidence>